<dbReference type="InterPro" id="IPR029044">
    <property type="entry name" value="Nucleotide-diphossugar_trans"/>
</dbReference>
<dbReference type="Proteomes" id="UP000251313">
    <property type="component" value="Unassembled WGS sequence"/>
</dbReference>
<gene>
    <name evidence="1" type="ORF">NCTC11967_00591</name>
</gene>
<organism evidence="1 2">
    <name type="scientific">Yokenella regensburgei</name>
    <dbReference type="NCBI Taxonomy" id="158877"/>
    <lineage>
        <taxon>Bacteria</taxon>
        <taxon>Pseudomonadati</taxon>
        <taxon>Pseudomonadota</taxon>
        <taxon>Gammaproteobacteria</taxon>
        <taxon>Enterobacterales</taxon>
        <taxon>Enterobacteriaceae</taxon>
        <taxon>Yokenella</taxon>
    </lineage>
</organism>
<sequence length="249" mass="28367">MIIVSVLKVSKEFTPRHAQWLHKQLKGVRSVCLTNAGSIPGVNTIPLLHDWPGWWSKLELFNPEHPDIGKEDLLYIDIDTVITGDVSTLCHLQEMTMLSDFSCKDPSEAPPASGLMFIPAKEKHKAWEAFTRNSQEIISRPRTPPFHGDQGFIGEVYPDAQRFQLLFPGKILSYKADIANKTMFCHDPDLYRGDNSGRLPTEALIVCFHGYPRPWKTGLKWIPEFSKLQTAKIKFRVMKKKLAAVLRKK</sequence>
<dbReference type="RefSeq" id="WP_038258111.1">
    <property type="nucleotide sequence ID" value="NZ_JBCNMK010000002.1"/>
</dbReference>
<protein>
    <recommendedName>
        <fullName evidence="3">Glycosyltransferase family 8 protein</fullName>
    </recommendedName>
</protein>
<dbReference type="SUPFAM" id="SSF53448">
    <property type="entry name" value="Nucleotide-diphospho-sugar transferases"/>
    <property type="match status" value="1"/>
</dbReference>
<dbReference type="Gene3D" id="3.90.550.10">
    <property type="entry name" value="Spore Coat Polysaccharide Biosynthesis Protein SpsA, Chain A"/>
    <property type="match status" value="1"/>
</dbReference>
<evidence type="ECO:0000313" key="1">
    <source>
        <dbReference type="EMBL" id="SQA60407.1"/>
    </source>
</evidence>
<comment type="caution">
    <text evidence="1">The sequence shown here is derived from an EMBL/GenBank/DDBJ whole genome shotgun (WGS) entry which is preliminary data.</text>
</comment>
<reference evidence="1 2" key="1">
    <citation type="submission" date="2018-06" db="EMBL/GenBank/DDBJ databases">
        <authorList>
            <consortium name="Pathogen Informatics"/>
            <person name="Doyle S."/>
        </authorList>
    </citation>
    <scope>NUCLEOTIDE SEQUENCE [LARGE SCALE GENOMIC DNA]</scope>
    <source>
        <strain evidence="1 2">NCTC11967</strain>
    </source>
</reference>
<evidence type="ECO:0008006" key="3">
    <source>
        <dbReference type="Google" id="ProtNLM"/>
    </source>
</evidence>
<accession>A0AB38FSB5</accession>
<name>A0AB38FSB5_9ENTR</name>
<dbReference type="AlphaFoldDB" id="A0AB38FSB5"/>
<evidence type="ECO:0000313" key="2">
    <source>
        <dbReference type="Proteomes" id="UP000251313"/>
    </source>
</evidence>
<dbReference type="EMBL" id="UAVL01000001">
    <property type="protein sequence ID" value="SQA60407.1"/>
    <property type="molecule type" value="Genomic_DNA"/>
</dbReference>
<proteinExistence type="predicted"/>